<dbReference type="InterPro" id="IPR054353">
    <property type="entry name" value="IstA-like_C"/>
</dbReference>
<dbReference type="EMBL" id="CP114029">
    <property type="protein sequence ID" value="WAP70923.1"/>
    <property type="molecule type" value="Genomic_DNA"/>
</dbReference>
<organism evidence="2 3">
    <name type="scientific">Jiella pelagia</name>
    <dbReference type="NCBI Taxonomy" id="2986949"/>
    <lineage>
        <taxon>Bacteria</taxon>
        <taxon>Pseudomonadati</taxon>
        <taxon>Pseudomonadota</taxon>
        <taxon>Alphaproteobacteria</taxon>
        <taxon>Hyphomicrobiales</taxon>
        <taxon>Aurantimonadaceae</taxon>
        <taxon>Jiella</taxon>
    </lineage>
</organism>
<evidence type="ECO:0000313" key="2">
    <source>
        <dbReference type="EMBL" id="WAP70923.1"/>
    </source>
</evidence>
<protein>
    <submittedName>
        <fullName evidence="2">IS21 family transposase</fullName>
    </submittedName>
</protein>
<reference evidence="2" key="1">
    <citation type="submission" date="2022-12" db="EMBL/GenBank/DDBJ databases">
        <title>Jiella pelagia sp. nov., isolated from phosphonate enriched culture of Northwest Pacific surface seawater.</title>
        <authorList>
            <person name="Shin D.Y."/>
            <person name="Hwang C.Y."/>
        </authorList>
    </citation>
    <scope>NUCLEOTIDE SEQUENCE</scope>
    <source>
        <strain evidence="2">HL-NP1</strain>
    </source>
</reference>
<dbReference type="Proteomes" id="UP001164020">
    <property type="component" value="Chromosome"/>
</dbReference>
<dbReference type="PANTHER" id="PTHR35004:SF7">
    <property type="entry name" value="INTEGRASE PROTEIN"/>
    <property type="match status" value="1"/>
</dbReference>
<proteinExistence type="predicted"/>
<dbReference type="NCBIfam" id="NF033546">
    <property type="entry name" value="transpos_IS21"/>
    <property type="match status" value="1"/>
</dbReference>
<sequence length="499" mass="55871">MFAVEVYASVRRFVHLEGNSQREAAKVFGLSRDTVSKMCRFSVPPGYTRTKPVGKPKLGTLLPMIDAILEADRMAPVKQRHTAKRIFERLRDEYGYGGGLTVVKDYVRIARGRQRETFVPLAHPPGHAQADFGEAIGVIGGVRQKIHFFCMDLPHSDAPFVKAYPAETTEAFLDGHVSAFDFFGKVPLSILYDNTTLAVAKICGDGRRERTRAFTELQSHYLFADRFGRPGKGNDKGKVEGLVKYVRSNFMTPIPHAASFDDLNAMLAERCRRRQGERAGRHNETIGERLVADLAAFKDLPATPLEPCEKRIARVSSTSLVRYRCNDYSVPTTYGFRDVLVKAFVDEVVILCGGEEIARHRRDYRTGTFVFDPLHYLALIETKPNALDQAAPLQGWDLPEAFQHLRHLLEARMGNRGKREFIQVLRLMETIPMPIVTDAVTEAIRLGAIGFDAIKLIALARIEHRPARLDLAAYPHLPKMDVRTTAAADYAVLIPGRAA</sequence>
<dbReference type="PANTHER" id="PTHR35004">
    <property type="entry name" value="TRANSPOSASE RV3428C-RELATED"/>
    <property type="match status" value="1"/>
</dbReference>
<evidence type="ECO:0000259" key="1">
    <source>
        <dbReference type="PROSITE" id="PS50994"/>
    </source>
</evidence>
<dbReference type="RefSeq" id="WP_268883460.1">
    <property type="nucleotide sequence ID" value="NZ_CP114029.1"/>
</dbReference>
<keyword evidence="3" id="KW-1185">Reference proteome</keyword>
<dbReference type="InterPro" id="IPR001584">
    <property type="entry name" value="Integrase_cat-core"/>
</dbReference>
<gene>
    <name evidence="2" type="primary">istA</name>
    <name evidence="2" type="ORF">OH818_13695</name>
</gene>
<name>A0ABY7C4G9_9HYPH</name>
<accession>A0ABY7C4G9</accession>
<dbReference type="PROSITE" id="PS50994">
    <property type="entry name" value="INTEGRASE"/>
    <property type="match status" value="1"/>
</dbReference>
<dbReference type="Pfam" id="PF22483">
    <property type="entry name" value="Mu-transpos_C_2"/>
    <property type="match status" value="1"/>
</dbReference>
<evidence type="ECO:0000313" key="3">
    <source>
        <dbReference type="Proteomes" id="UP001164020"/>
    </source>
</evidence>
<feature type="domain" description="Integrase catalytic" evidence="1">
    <location>
        <begin position="121"/>
        <end position="295"/>
    </location>
</feature>